<dbReference type="HOGENOM" id="CLU_1533925_0_0_1"/>
<dbReference type="InParanoid" id="G0MWA9"/>
<proteinExistence type="predicted"/>
<dbReference type="Proteomes" id="UP000008068">
    <property type="component" value="Unassembled WGS sequence"/>
</dbReference>
<sequence>MDDKGTDEAKFVETNKTLRIRIANYKERKKCQTNEKKVTAEKINQQISTPTLFECNSNGDGVVISNPDDVREMVKVFYENLYKSSAQVVLRESQITDNAPEVIETELNYNLKRTKLSRAPGHDQVTNSMLRNSMPSIVSHLQEVFNHVMDEKQIPPAFANSMTTLTLKKSDLGRQ</sequence>
<dbReference type="OrthoDB" id="410104at2759"/>
<protein>
    <submittedName>
        <fullName evidence="1">Uncharacterized protein</fullName>
    </submittedName>
</protein>
<evidence type="ECO:0000313" key="1">
    <source>
        <dbReference type="EMBL" id="EGT45955.1"/>
    </source>
</evidence>
<dbReference type="EMBL" id="GL379816">
    <property type="protein sequence ID" value="EGT45955.1"/>
    <property type="molecule type" value="Genomic_DNA"/>
</dbReference>
<organism evidence="2">
    <name type="scientific">Caenorhabditis brenneri</name>
    <name type="common">Nematode worm</name>
    <dbReference type="NCBI Taxonomy" id="135651"/>
    <lineage>
        <taxon>Eukaryota</taxon>
        <taxon>Metazoa</taxon>
        <taxon>Ecdysozoa</taxon>
        <taxon>Nematoda</taxon>
        <taxon>Chromadorea</taxon>
        <taxon>Rhabditida</taxon>
        <taxon>Rhabditina</taxon>
        <taxon>Rhabditomorpha</taxon>
        <taxon>Rhabditoidea</taxon>
        <taxon>Rhabditidae</taxon>
        <taxon>Peloderinae</taxon>
        <taxon>Caenorhabditis</taxon>
    </lineage>
</organism>
<dbReference type="OMA" id="FANSMTT"/>
<gene>
    <name evidence="1" type="ORF">CAEBREN_11853</name>
</gene>
<name>G0MWA9_CAEBE</name>
<reference evidence="2" key="1">
    <citation type="submission" date="2011-07" db="EMBL/GenBank/DDBJ databases">
        <authorList>
            <consortium name="Caenorhabditis brenneri Sequencing and Analysis Consortium"/>
            <person name="Wilson R.K."/>
        </authorList>
    </citation>
    <scope>NUCLEOTIDE SEQUENCE [LARGE SCALE GENOMIC DNA]</scope>
    <source>
        <strain evidence="2">PB2801</strain>
    </source>
</reference>
<keyword evidence="2" id="KW-1185">Reference proteome</keyword>
<accession>G0MWA9</accession>
<evidence type="ECO:0000313" key="2">
    <source>
        <dbReference type="Proteomes" id="UP000008068"/>
    </source>
</evidence>
<dbReference type="AlphaFoldDB" id="G0MWA9"/>